<dbReference type="PROSITE" id="PS51915">
    <property type="entry name" value="ZAD"/>
    <property type="match status" value="1"/>
</dbReference>
<feature type="binding site" evidence="12">
    <location>
        <position position="55"/>
    </location>
    <ligand>
        <name>Zn(2+)</name>
        <dbReference type="ChEBI" id="CHEBI:29105"/>
    </ligand>
</feature>
<feature type="binding site" evidence="12">
    <location>
        <position position="13"/>
    </location>
    <ligand>
        <name>Zn(2+)</name>
        <dbReference type="ChEBI" id="CHEBI:29105"/>
    </ligand>
</feature>
<dbReference type="InterPro" id="IPR013087">
    <property type="entry name" value="Znf_C2H2_type"/>
</dbReference>
<evidence type="ECO:0000256" key="10">
    <source>
        <dbReference type="ARBA" id="ARBA00023242"/>
    </source>
</evidence>
<comment type="similarity">
    <text evidence="2">Belongs to the krueppel C2H2-type zinc-finger protein family.</text>
</comment>
<keyword evidence="8" id="KW-0238">DNA-binding</keyword>
<evidence type="ECO:0000256" key="6">
    <source>
        <dbReference type="ARBA" id="ARBA00022833"/>
    </source>
</evidence>
<reference evidence="15" key="1">
    <citation type="submission" date="2016-07" db="EMBL/GenBank/DDBJ databases">
        <authorList>
            <person name="Bretaudeau A."/>
        </authorList>
    </citation>
    <scope>NUCLEOTIDE SEQUENCE</scope>
    <source>
        <strain evidence="15">Rice</strain>
        <tissue evidence="15">Whole body</tissue>
    </source>
</reference>
<evidence type="ECO:0000313" key="15">
    <source>
        <dbReference type="EMBL" id="SOQ51750.1"/>
    </source>
</evidence>
<dbReference type="PANTHER" id="PTHR24393">
    <property type="entry name" value="ZINC FINGER PROTEIN"/>
    <property type="match status" value="1"/>
</dbReference>
<feature type="domain" description="C2H2-type" evidence="13">
    <location>
        <begin position="350"/>
        <end position="377"/>
    </location>
</feature>
<dbReference type="FunFam" id="3.30.160.60:FF:002343">
    <property type="entry name" value="Zinc finger protein 33A"/>
    <property type="match status" value="1"/>
</dbReference>
<keyword evidence="5 11" id="KW-0863">Zinc-finger</keyword>
<evidence type="ECO:0000259" key="14">
    <source>
        <dbReference type="PROSITE" id="PS51915"/>
    </source>
</evidence>
<dbReference type="GO" id="GO:0008270">
    <property type="term" value="F:zinc ion binding"/>
    <property type="evidence" value="ECO:0007669"/>
    <property type="project" value="UniProtKB-UniRule"/>
</dbReference>
<comment type="subcellular location">
    <subcellularLocation>
        <location evidence="1">Nucleus</location>
    </subcellularLocation>
</comment>
<dbReference type="PROSITE" id="PS00028">
    <property type="entry name" value="ZINC_FINGER_C2H2_1"/>
    <property type="match status" value="9"/>
</dbReference>
<dbReference type="Pfam" id="PF00096">
    <property type="entry name" value="zf-C2H2"/>
    <property type="match status" value="6"/>
</dbReference>
<feature type="binding site" evidence="12">
    <location>
        <position position="10"/>
    </location>
    <ligand>
        <name>Zn(2+)</name>
        <dbReference type="ChEBI" id="CHEBI:29105"/>
    </ligand>
</feature>
<dbReference type="Gene3D" id="3.30.160.60">
    <property type="entry name" value="Classic Zinc Finger"/>
    <property type="match status" value="6"/>
</dbReference>
<feature type="binding site" evidence="12">
    <location>
        <position position="52"/>
    </location>
    <ligand>
        <name>Zn(2+)</name>
        <dbReference type="ChEBI" id="CHEBI:29105"/>
    </ligand>
</feature>
<keyword evidence="4" id="KW-0677">Repeat</keyword>
<evidence type="ECO:0000256" key="2">
    <source>
        <dbReference type="ARBA" id="ARBA00006991"/>
    </source>
</evidence>
<keyword evidence="3 12" id="KW-0479">Metal-binding</keyword>
<feature type="domain" description="ZAD" evidence="14">
    <location>
        <begin position="8"/>
        <end position="79"/>
    </location>
</feature>
<dbReference type="SUPFAM" id="SSF57716">
    <property type="entry name" value="Glucocorticoid receptor-like (DNA-binding domain)"/>
    <property type="match status" value="1"/>
</dbReference>
<dbReference type="InterPro" id="IPR036236">
    <property type="entry name" value="Znf_C2H2_sf"/>
</dbReference>
<evidence type="ECO:0000256" key="11">
    <source>
        <dbReference type="PROSITE-ProRule" id="PRU00042"/>
    </source>
</evidence>
<evidence type="ECO:0000256" key="3">
    <source>
        <dbReference type="ARBA" id="ARBA00022723"/>
    </source>
</evidence>
<dbReference type="FunFam" id="3.30.160.60:FF:001480">
    <property type="entry name" value="Si:cabz01071911.3"/>
    <property type="match status" value="1"/>
</dbReference>
<organism evidence="15">
    <name type="scientific">Spodoptera frugiperda</name>
    <name type="common">Fall armyworm</name>
    <dbReference type="NCBI Taxonomy" id="7108"/>
    <lineage>
        <taxon>Eukaryota</taxon>
        <taxon>Metazoa</taxon>
        <taxon>Ecdysozoa</taxon>
        <taxon>Arthropoda</taxon>
        <taxon>Hexapoda</taxon>
        <taxon>Insecta</taxon>
        <taxon>Pterygota</taxon>
        <taxon>Neoptera</taxon>
        <taxon>Endopterygota</taxon>
        <taxon>Lepidoptera</taxon>
        <taxon>Glossata</taxon>
        <taxon>Ditrysia</taxon>
        <taxon>Noctuoidea</taxon>
        <taxon>Noctuidae</taxon>
        <taxon>Amphipyrinae</taxon>
        <taxon>Spodoptera</taxon>
    </lineage>
</organism>
<feature type="domain" description="C2H2-type" evidence="13">
    <location>
        <begin position="205"/>
        <end position="229"/>
    </location>
</feature>
<accession>A0A2H1WF88</accession>
<evidence type="ECO:0000259" key="13">
    <source>
        <dbReference type="PROSITE" id="PS50157"/>
    </source>
</evidence>
<sequence length="436" mass="50908">MAGNTYMNNCRACLIPKPSFTYFLFENVCPDSYYFCTSVQVTKDEELPRGVCNSCYELLKNYSDFKRTCLQSQATLLDIVTNKSFKYEVDVQVTHRTENYDLNETLNDNIKVEVIDGVIKSENGDDHEYLSQNDDEVCADEPIINKVKTQKRNNIKKAVKLKADKNVKTQRKKLIYSCDICQKKFNYKERFDAHKLEHEGKIVSIYCAPCQKSFITWSGLKRHQNSTHTQVNLESLRCNTCGKIFKSQDTLRSHKKIHGTRNLIMCDICGKGFTTTTVLKIHRESHKENRERRFTCEHCGKKFFTKTVLLSHVARRHLGRTFICQICSYPFNDKYNLTKHLLIHEGKKLFKCDICMKSFRAHSTLVEHKRLHTGERPYVCSHCQKTFVSKKRLTDHLRIHTGDKPHKCTLCEQRFTQRGTLKRHMKVHDRPAPTIS</sequence>
<feature type="domain" description="C2H2-type" evidence="13">
    <location>
        <begin position="176"/>
        <end position="201"/>
    </location>
</feature>
<dbReference type="GO" id="GO:0001228">
    <property type="term" value="F:DNA-binding transcription activator activity, RNA polymerase II-specific"/>
    <property type="evidence" value="ECO:0007669"/>
    <property type="project" value="TreeGrafter"/>
</dbReference>
<feature type="domain" description="C2H2-type" evidence="13">
    <location>
        <begin position="294"/>
        <end position="322"/>
    </location>
</feature>
<keyword evidence="7" id="KW-0805">Transcription regulation</keyword>
<dbReference type="FunFam" id="3.30.160.60:FF:000624">
    <property type="entry name" value="zinc finger protein 697"/>
    <property type="match status" value="1"/>
</dbReference>
<dbReference type="PROSITE" id="PS50157">
    <property type="entry name" value="ZINC_FINGER_C2H2_2"/>
    <property type="match status" value="9"/>
</dbReference>
<dbReference type="SUPFAM" id="SSF57667">
    <property type="entry name" value="beta-beta-alpha zinc fingers"/>
    <property type="match status" value="5"/>
</dbReference>
<evidence type="ECO:0000256" key="9">
    <source>
        <dbReference type="ARBA" id="ARBA00023163"/>
    </source>
</evidence>
<feature type="domain" description="C2H2-type" evidence="13">
    <location>
        <begin position="264"/>
        <end position="291"/>
    </location>
</feature>
<dbReference type="PANTHER" id="PTHR24393:SF15">
    <property type="entry name" value="IP01243P-RELATED"/>
    <property type="match status" value="1"/>
</dbReference>
<dbReference type="Pfam" id="PF07776">
    <property type="entry name" value="zf-AD"/>
    <property type="match status" value="1"/>
</dbReference>
<keyword evidence="9" id="KW-0804">Transcription</keyword>
<feature type="domain" description="C2H2-type" evidence="13">
    <location>
        <begin position="406"/>
        <end position="433"/>
    </location>
</feature>
<dbReference type="SMART" id="SM00355">
    <property type="entry name" value="ZnF_C2H2"/>
    <property type="match status" value="9"/>
</dbReference>
<keyword evidence="6 12" id="KW-0862">Zinc</keyword>
<evidence type="ECO:0000256" key="8">
    <source>
        <dbReference type="ARBA" id="ARBA00023125"/>
    </source>
</evidence>
<evidence type="ECO:0000256" key="7">
    <source>
        <dbReference type="ARBA" id="ARBA00023015"/>
    </source>
</evidence>
<evidence type="ECO:0000256" key="5">
    <source>
        <dbReference type="ARBA" id="ARBA00022771"/>
    </source>
</evidence>
<dbReference type="AlphaFoldDB" id="A0A2H1WF88"/>
<dbReference type="InterPro" id="IPR012934">
    <property type="entry name" value="Znf_AD"/>
</dbReference>
<name>A0A2H1WF88_SPOFR</name>
<feature type="domain" description="C2H2-type" evidence="13">
    <location>
        <begin position="378"/>
        <end position="405"/>
    </location>
</feature>
<feature type="domain" description="C2H2-type" evidence="13">
    <location>
        <begin position="236"/>
        <end position="258"/>
    </location>
</feature>
<feature type="domain" description="C2H2-type" evidence="13">
    <location>
        <begin position="322"/>
        <end position="349"/>
    </location>
</feature>
<keyword evidence="10" id="KW-0539">Nucleus</keyword>
<dbReference type="SMART" id="SM00868">
    <property type="entry name" value="zf-AD"/>
    <property type="match status" value="1"/>
</dbReference>
<evidence type="ECO:0000256" key="4">
    <source>
        <dbReference type="ARBA" id="ARBA00022737"/>
    </source>
</evidence>
<evidence type="ECO:0000256" key="1">
    <source>
        <dbReference type="ARBA" id="ARBA00004123"/>
    </source>
</evidence>
<protein>
    <submittedName>
        <fullName evidence="15">SFRICE_014403</fullName>
    </submittedName>
</protein>
<dbReference type="GO" id="GO:0005634">
    <property type="term" value="C:nucleus"/>
    <property type="evidence" value="ECO:0007669"/>
    <property type="project" value="UniProtKB-SubCell"/>
</dbReference>
<evidence type="ECO:0000256" key="12">
    <source>
        <dbReference type="PROSITE-ProRule" id="PRU01263"/>
    </source>
</evidence>
<dbReference type="EMBL" id="ODYU01008294">
    <property type="protein sequence ID" value="SOQ51750.1"/>
    <property type="molecule type" value="Genomic_DNA"/>
</dbReference>
<proteinExistence type="inferred from homology"/>
<gene>
    <name evidence="15" type="ORF">SFRICE_014403</name>
</gene>
<dbReference type="GO" id="GO:0000978">
    <property type="term" value="F:RNA polymerase II cis-regulatory region sequence-specific DNA binding"/>
    <property type="evidence" value="ECO:0007669"/>
    <property type="project" value="TreeGrafter"/>
</dbReference>